<dbReference type="InterPro" id="IPR036291">
    <property type="entry name" value="NAD(P)-bd_dom_sf"/>
</dbReference>
<keyword evidence="1 6" id="KW-0963">Cytoplasm</keyword>
<dbReference type="PATRIC" id="fig|1609969.3.peg.1362"/>
<evidence type="ECO:0000256" key="6">
    <source>
        <dbReference type="HAMAP-Rule" id="MF_01131"/>
    </source>
</evidence>
<dbReference type="Pfam" id="PF06971">
    <property type="entry name" value="Put_DNA-bind_N"/>
    <property type="match status" value="1"/>
</dbReference>
<keyword evidence="3 6" id="KW-0805">Transcription regulation</keyword>
<name>A0A0F0CNB8_9BACT</name>
<keyword evidence="5 6" id="KW-0804">Transcription</keyword>
<keyword evidence="4 6" id="KW-0238">DNA-binding</keyword>
<dbReference type="PANTHER" id="PTHR35786:SF1">
    <property type="entry name" value="REDOX-SENSING TRANSCRIPTIONAL REPRESSOR REX 1"/>
    <property type="match status" value="1"/>
</dbReference>
<evidence type="ECO:0000259" key="7">
    <source>
        <dbReference type="SMART" id="SM00881"/>
    </source>
</evidence>
<dbReference type="NCBIfam" id="NF003995">
    <property type="entry name" value="PRK05472.2-4"/>
    <property type="match status" value="1"/>
</dbReference>
<dbReference type="GO" id="GO:0045892">
    <property type="term" value="P:negative regulation of DNA-templated transcription"/>
    <property type="evidence" value="ECO:0007669"/>
    <property type="project" value="InterPro"/>
</dbReference>
<dbReference type="Gene3D" id="1.10.10.10">
    <property type="entry name" value="Winged helix-like DNA-binding domain superfamily/Winged helix DNA-binding domain"/>
    <property type="match status" value="1"/>
</dbReference>
<dbReference type="Proteomes" id="UP000033428">
    <property type="component" value="Unassembled WGS sequence"/>
</dbReference>
<dbReference type="HAMAP" id="MF_01131">
    <property type="entry name" value="Rex"/>
    <property type="match status" value="1"/>
</dbReference>
<dbReference type="Pfam" id="PF02629">
    <property type="entry name" value="CoA_binding"/>
    <property type="match status" value="1"/>
</dbReference>
<dbReference type="SMART" id="SM00881">
    <property type="entry name" value="CoA_binding"/>
    <property type="match status" value="1"/>
</dbReference>
<keyword evidence="6" id="KW-0520">NAD</keyword>
<keyword evidence="9" id="KW-1185">Reference proteome</keyword>
<evidence type="ECO:0000313" key="8">
    <source>
        <dbReference type="EMBL" id="KJJ84828.1"/>
    </source>
</evidence>
<evidence type="ECO:0000313" key="9">
    <source>
        <dbReference type="Proteomes" id="UP000033428"/>
    </source>
</evidence>
<evidence type="ECO:0000256" key="5">
    <source>
        <dbReference type="ARBA" id="ARBA00023163"/>
    </source>
</evidence>
<dbReference type="GO" id="GO:0003700">
    <property type="term" value="F:DNA-binding transcription factor activity"/>
    <property type="evidence" value="ECO:0007669"/>
    <property type="project" value="UniProtKB-UniRule"/>
</dbReference>
<dbReference type="NCBIfam" id="NF003994">
    <property type="entry name" value="PRK05472.2-3"/>
    <property type="match status" value="1"/>
</dbReference>
<comment type="function">
    <text evidence="6">Modulates transcription in response to changes in cellular NADH/NAD(+) redox state.</text>
</comment>
<organism evidence="8 9">
    <name type="scientific">Candidatus Omnitrophus magneticus</name>
    <dbReference type="NCBI Taxonomy" id="1609969"/>
    <lineage>
        <taxon>Bacteria</taxon>
        <taxon>Pseudomonadati</taxon>
        <taxon>Candidatus Omnitrophota</taxon>
        <taxon>Candidatus Omnitrophus</taxon>
    </lineage>
</organism>
<dbReference type="EMBL" id="JYNY01000249">
    <property type="protein sequence ID" value="KJJ84828.1"/>
    <property type="molecule type" value="Genomic_DNA"/>
</dbReference>
<dbReference type="SUPFAM" id="SSF46785">
    <property type="entry name" value="Winged helix' DNA-binding domain"/>
    <property type="match status" value="1"/>
</dbReference>
<accession>A0A0F0CNB8</accession>
<dbReference type="InterPro" id="IPR036388">
    <property type="entry name" value="WH-like_DNA-bd_sf"/>
</dbReference>
<dbReference type="Gene3D" id="3.40.50.720">
    <property type="entry name" value="NAD(P)-binding Rossmann-like Domain"/>
    <property type="match status" value="1"/>
</dbReference>
<dbReference type="GO" id="GO:0005737">
    <property type="term" value="C:cytoplasm"/>
    <property type="evidence" value="ECO:0007669"/>
    <property type="project" value="UniProtKB-SubCell"/>
</dbReference>
<feature type="domain" description="CoA-binding" evidence="7">
    <location>
        <begin position="82"/>
        <end position="182"/>
    </location>
</feature>
<dbReference type="GO" id="GO:0003677">
    <property type="term" value="F:DNA binding"/>
    <property type="evidence" value="ECO:0007669"/>
    <property type="project" value="UniProtKB-UniRule"/>
</dbReference>
<dbReference type="NCBIfam" id="NF003996">
    <property type="entry name" value="PRK05472.2-5"/>
    <property type="match status" value="1"/>
</dbReference>
<dbReference type="SUPFAM" id="SSF51735">
    <property type="entry name" value="NAD(P)-binding Rossmann-fold domains"/>
    <property type="match status" value="1"/>
</dbReference>
<comment type="subcellular location">
    <subcellularLocation>
        <location evidence="6">Cytoplasm</location>
    </subcellularLocation>
</comment>
<dbReference type="PANTHER" id="PTHR35786">
    <property type="entry name" value="REDOX-SENSING TRANSCRIPTIONAL REPRESSOR REX"/>
    <property type="match status" value="1"/>
</dbReference>
<sequence length="210" mass="23253">MCRGGGMKTHRNSVIRLVQYKNILKKFESMGFLKIFSNNLADATGASAAQVRKDFSIFSIEGNKKGGYLVKELILKIEDILGKDKAHKVIVVGAGHIGMALLNYKGFEKEKIKIMAAFDVDPSKYGEVLGIPIFSIDRLPEFVRRHNIKLGISAVPDISAQQTIDIMVSAGIKGILNFAPTQVKGKNETIINNVDVVLELEKVIYYVKTR</sequence>
<evidence type="ECO:0000256" key="4">
    <source>
        <dbReference type="ARBA" id="ARBA00023125"/>
    </source>
</evidence>
<reference evidence="8 9" key="1">
    <citation type="submission" date="2015-02" db="EMBL/GenBank/DDBJ databases">
        <title>Single-cell genomics of uncultivated deep-branching MTB reveals a conserved set of magnetosome genes.</title>
        <authorList>
            <person name="Kolinko S."/>
            <person name="Richter M."/>
            <person name="Glockner F.O."/>
            <person name="Brachmann A."/>
            <person name="Schuler D."/>
        </authorList>
    </citation>
    <scope>NUCLEOTIDE SEQUENCE [LARGE SCALE GENOMIC DNA]</scope>
    <source>
        <strain evidence="8">SKK-01</strain>
    </source>
</reference>
<comment type="subunit">
    <text evidence="6">Homodimer.</text>
</comment>
<dbReference type="InterPro" id="IPR036390">
    <property type="entry name" value="WH_DNA-bd_sf"/>
</dbReference>
<dbReference type="InterPro" id="IPR009718">
    <property type="entry name" value="Rex_DNA-bd_C_dom"/>
</dbReference>
<comment type="similarity">
    <text evidence="6">Belongs to the transcriptional regulatory Rex family.</text>
</comment>
<evidence type="ECO:0000256" key="3">
    <source>
        <dbReference type="ARBA" id="ARBA00023015"/>
    </source>
</evidence>
<evidence type="ECO:0000256" key="1">
    <source>
        <dbReference type="ARBA" id="ARBA00022490"/>
    </source>
</evidence>
<keyword evidence="2 6" id="KW-0678">Repressor</keyword>
<protein>
    <recommendedName>
        <fullName evidence="6">Redox-sensing transcriptional repressor Rex</fullName>
    </recommendedName>
</protein>
<dbReference type="InterPro" id="IPR022876">
    <property type="entry name" value="Tscrpt_rep_Rex"/>
</dbReference>
<dbReference type="GO" id="GO:0051775">
    <property type="term" value="P:response to redox state"/>
    <property type="evidence" value="ECO:0007669"/>
    <property type="project" value="InterPro"/>
</dbReference>
<gene>
    <name evidence="6" type="primary">rex</name>
    <name evidence="8" type="ORF">OMAG_001275</name>
</gene>
<proteinExistence type="inferred from homology"/>
<feature type="DNA-binding region" description="H-T-H motif" evidence="6">
    <location>
        <begin position="19"/>
        <end position="58"/>
    </location>
</feature>
<dbReference type="AlphaFoldDB" id="A0A0F0CNB8"/>
<comment type="caution">
    <text evidence="8">The sequence shown here is derived from an EMBL/GenBank/DDBJ whole genome shotgun (WGS) entry which is preliminary data.</text>
</comment>
<dbReference type="InterPro" id="IPR003781">
    <property type="entry name" value="CoA-bd"/>
</dbReference>
<feature type="binding site" evidence="6">
    <location>
        <begin position="93"/>
        <end position="98"/>
    </location>
    <ligand>
        <name>NAD(+)</name>
        <dbReference type="ChEBI" id="CHEBI:57540"/>
    </ligand>
</feature>
<evidence type="ECO:0000256" key="2">
    <source>
        <dbReference type="ARBA" id="ARBA00022491"/>
    </source>
</evidence>